<dbReference type="Proteomes" id="UP001500192">
    <property type="component" value="Unassembled WGS sequence"/>
</dbReference>
<keyword evidence="1" id="KW-0472">Membrane</keyword>
<sequence>MSTPVSSQAVIEDPRRRRAVLVAVCVALMAVIASVSGLGVA</sequence>
<reference evidence="3" key="1">
    <citation type="journal article" date="2019" name="Int. J. Syst. Evol. Microbiol.">
        <title>The Global Catalogue of Microorganisms (GCM) 10K type strain sequencing project: providing services to taxonomists for standard genome sequencing and annotation.</title>
        <authorList>
            <consortium name="The Broad Institute Genomics Platform"/>
            <consortium name="The Broad Institute Genome Sequencing Center for Infectious Disease"/>
            <person name="Wu L."/>
            <person name="Ma J."/>
        </authorList>
    </citation>
    <scope>NUCLEOTIDE SEQUENCE [LARGE SCALE GENOMIC DNA]</scope>
    <source>
        <strain evidence="3">JCM 18054</strain>
    </source>
</reference>
<comment type="caution">
    <text evidence="2">The sequence shown here is derived from an EMBL/GenBank/DDBJ whole genome shotgun (WGS) entry which is preliminary data.</text>
</comment>
<feature type="transmembrane region" description="Helical" evidence="1">
    <location>
        <begin position="20"/>
        <end position="40"/>
    </location>
</feature>
<dbReference type="RefSeq" id="WP_346054591.1">
    <property type="nucleotide sequence ID" value="NZ_BAABIB010000078.1"/>
</dbReference>
<keyword evidence="1" id="KW-1133">Transmembrane helix</keyword>
<dbReference type="EMBL" id="BAABIB010000078">
    <property type="protein sequence ID" value="GAA5167230.1"/>
    <property type="molecule type" value="Genomic_DNA"/>
</dbReference>
<evidence type="ECO:0000313" key="3">
    <source>
        <dbReference type="Proteomes" id="UP001500192"/>
    </source>
</evidence>
<name>A0ABP9QTV1_9PSEU</name>
<evidence type="ECO:0000313" key="2">
    <source>
        <dbReference type="EMBL" id="GAA5167230.1"/>
    </source>
</evidence>
<gene>
    <name evidence="2" type="ORF">GCM10023214_40990</name>
</gene>
<protein>
    <submittedName>
        <fullName evidence="2">Uncharacterized protein</fullName>
    </submittedName>
</protein>
<accession>A0ABP9QTV1</accession>
<keyword evidence="1" id="KW-0812">Transmembrane</keyword>
<organism evidence="2 3">
    <name type="scientific">Amycolatopsis dongchuanensis</name>
    <dbReference type="NCBI Taxonomy" id="1070866"/>
    <lineage>
        <taxon>Bacteria</taxon>
        <taxon>Bacillati</taxon>
        <taxon>Actinomycetota</taxon>
        <taxon>Actinomycetes</taxon>
        <taxon>Pseudonocardiales</taxon>
        <taxon>Pseudonocardiaceae</taxon>
        <taxon>Amycolatopsis</taxon>
    </lineage>
</organism>
<keyword evidence="3" id="KW-1185">Reference proteome</keyword>
<evidence type="ECO:0000256" key="1">
    <source>
        <dbReference type="SAM" id="Phobius"/>
    </source>
</evidence>
<proteinExistence type="predicted"/>